<organism evidence="1 2">
    <name type="scientific">Novosphingobium anseongense</name>
    <dbReference type="NCBI Taxonomy" id="3133436"/>
    <lineage>
        <taxon>Bacteria</taxon>
        <taxon>Pseudomonadati</taxon>
        <taxon>Pseudomonadota</taxon>
        <taxon>Alphaproteobacteria</taxon>
        <taxon>Sphingomonadales</taxon>
        <taxon>Sphingomonadaceae</taxon>
        <taxon>Novosphingobium</taxon>
    </lineage>
</organism>
<dbReference type="Proteomes" id="UP001361239">
    <property type="component" value="Unassembled WGS sequence"/>
</dbReference>
<dbReference type="CDD" id="cd00586">
    <property type="entry name" value="4HBT"/>
    <property type="match status" value="1"/>
</dbReference>
<dbReference type="Gene3D" id="3.10.129.10">
    <property type="entry name" value="Hotdog Thioesterase"/>
    <property type="match status" value="1"/>
</dbReference>
<comment type="caution">
    <text evidence="1">The sequence shown here is derived from an EMBL/GenBank/DDBJ whole genome shotgun (WGS) entry which is preliminary data.</text>
</comment>
<evidence type="ECO:0000313" key="1">
    <source>
        <dbReference type="EMBL" id="MEJ5976860.1"/>
    </source>
</evidence>
<evidence type="ECO:0000313" key="2">
    <source>
        <dbReference type="Proteomes" id="UP001361239"/>
    </source>
</evidence>
<dbReference type="InterPro" id="IPR029069">
    <property type="entry name" value="HotDog_dom_sf"/>
</dbReference>
<reference evidence="1 2" key="1">
    <citation type="submission" date="2024-03" db="EMBL/GenBank/DDBJ databases">
        <authorList>
            <person name="Jo J.-H."/>
        </authorList>
    </citation>
    <scope>NUCLEOTIDE SEQUENCE [LARGE SCALE GENOMIC DNA]</scope>
    <source>
        <strain evidence="1 2">PS1R-30</strain>
    </source>
</reference>
<keyword evidence="1" id="KW-0378">Hydrolase</keyword>
<gene>
    <name evidence="1" type="ORF">WG901_09460</name>
</gene>
<dbReference type="GO" id="GO:0016787">
    <property type="term" value="F:hydrolase activity"/>
    <property type="evidence" value="ECO:0007669"/>
    <property type="project" value="UniProtKB-KW"/>
</dbReference>
<dbReference type="Pfam" id="PF13279">
    <property type="entry name" value="4HBT_2"/>
    <property type="match status" value="1"/>
</dbReference>
<dbReference type="RefSeq" id="WP_339586820.1">
    <property type="nucleotide sequence ID" value="NZ_JBBHJZ010000002.1"/>
</dbReference>
<dbReference type="EMBL" id="JBBHJZ010000002">
    <property type="protein sequence ID" value="MEJ5976860.1"/>
    <property type="molecule type" value="Genomic_DNA"/>
</dbReference>
<dbReference type="EC" id="3.1.2.-" evidence="1"/>
<keyword evidence="2" id="KW-1185">Reference proteome</keyword>
<accession>A0ABU8RUU3</accession>
<protein>
    <submittedName>
        <fullName evidence="1">Thioesterase family protein</fullName>
        <ecNumber evidence="1">3.1.2.-</ecNumber>
    </submittedName>
</protein>
<proteinExistence type="predicted"/>
<sequence length="140" mass="15561">MSNRHTITLTALPEHIDVMGHVNNAVWVQWMEALATAHWEADAAPEHVASYAWVVTRHEIDYRGNITVGESVEAETFIPDPPSGAKFDRRIDFRRIGEDGQAGKAGKVIVSARSTWAMIDLKTGRLMRVPPEVAAPFMPD</sequence>
<name>A0ABU8RUU3_9SPHN</name>
<dbReference type="SUPFAM" id="SSF54637">
    <property type="entry name" value="Thioesterase/thiol ester dehydrase-isomerase"/>
    <property type="match status" value="1"/>
</dbReference>